<evidence type="ECO:0000256" key="3">
    <source>
        <dbReference type="ARBA" id="ARBA00023163"/>
    </source>
</evidence>
<dbReference type="PROSITE" id="PS50043">
    <property type="entry name" value="HTH_LUXR_2"/>
    <property type="match status" value="1"/>
</dbReference>
<dbReference type="EMBL" id="VCHX02000142">
    <property type="protein sequence ID" value="TPQ20335.1"/>
    <property type="molecule type" value="Genomic_DNA"/>
</dbReference>
<dbReference type="SUPFAM" id="SSF46894">
    <property type="entry name" value="C-terminal effector domain of the bipartite response regulators"/>
    <property type="match status" value="1"/>
</dbReference>
<feature type="domain" description="HTH luxR-type" evidence="4">
    <location>
        <begin position="177"/>
        <end position="242"/>
    </location>
</feature>
<dbReference type="PROSITE" id="PS00622">
    <property type="entry name" value="HTH_LUXR_1"/>
    <property type="match status" value="1"/>
</dbReference>
<evidence type="ECO:0000259" key="4">
    <source>
        <dbReference type="PROSITE" id="PS50043"/>
    </source>
</evidence>
<dbReference type="PANTHER" id="PTHR44688">
    <property type="entry name" value="DNA-BINDING TRANSCRIPTIONAL ACTIVATOR DEVR_DOSR"/>
    <property type="match status" value="1"/>
</dbReference>
<keyword evidence="3" id="KW-0804">Transcription</keyword>
<dbReference type="RefSeq" id="WP_119102009.1">
    <property type="nucleotide sequence ID" value="NZ_QXMJ01000142.1"/>
</dbReference>
<accession>A0A505DFC6</accession>
<name>A0A505DFC6_9ACTN</name>
<dbReference type="Pfam" id="PF00196">
    <property type="entry name" value="GerE"/>
    <property type="match status" value="1"/>
</dbReference>
<dbReference type="PANTHER" id="PTHR44688:SF16">
    <property type="entry name" value="DNA-BINDING TRANSCRIPTIONAL ACTIVATOR DEVR_DOSR"/>
    <property type="match status" value="1"/>
</dbReference>
<dbReference type="AlphaFoldDB" id="A0A505DFC6"/>
<organism evidence="5 6">
    <name type="scientific">Streptomyces sporangiiformans</name>
    <dbReference type="NCBI Taxonomy" id="2315329"/>
    <lineage>
        <taxon>Bacteria</taxon>
        <taxon>Bacillati</taxon>
        <taxon>Actinomycetota</taxon>
        <taxon>Actinomycetes</taxon>
        <taxon>Kitasatosporales</taxon>
        <taxon>Streptomycetaceae</taxon>
        <taxon>Streptomyces</taxon>
    </lineage>
</organism>
<evidence type="ECO:0000313" key="6">
    <source>
        <dbReference type="Proteomes" id="UP000317378"/>
    </source>
</evidence>
<evidence type="ECO:0000256" key="2">
    <source>
        <dbReference type="ARBA" id="ARBA00023125"/>
    </source>
</evidence>
<keyword evidence="6" id="KW-1185">Reference proteome</keyword>
<sequence length="252" mass="27083">MRSSRRAGTANRSPVLTAPDDASRRLTVALACAEGDWPHRDWPSADDPYVGRALFTPPPHQALRDLARAADEGAEAAAVDVVVLHCEDPADAFPELLSRMGDMNSSVIVISPRRDTDTILEVFRGGAGYLVEGDYCTCMLSAAVTGAVIGHTYLSPAACAALREGAQRMAEPPADALERLRSMLSPRERQIMELLSTGLGAQEIGMRLRLSEKTVRNNLSNIYAKLDARGSTDAVLRWLGAAHDDSLGSTAR</sequence>
<dbReference type="Proteomes" id="UP000317378">
    <property type="component" value="Unassembled WGS sequence"/>
</dbReference>
<dbReference type="GO" id="GO:0006355">
    <property type="term" value="P:regulation of DNA-templated transcription"/>
    <property type="evidence" value="ECO:0007669"/>
    <property type="project" value="InterPro"/>
</dbReference>
<dbReference type="OrthoDB" id="4267514at2"/>
<keyword evidence="1" id="KW-0805">Transcription regulation</keyword>
<dbReference type="CDD" id="cd06170">
    <property type="entry name" value="LuxR_C_like"/>
    <property type="match status" value="1"/>
</dbReference>
<dbReference type="GO" id="GO:0003677">
    <property type="term" value="F:DNA binding"/>
    <property type="evidence" value="ECO:0007669"/>
    <property type="project" value="UniProtKB-KW"/>
</dbReference>
<dbReference type="PRINTS" id="PR00038">
    <property type="entry name" value="HTHLUXR"/>
</dbReference>
<evidence type="ECO:0000313" key="5">
    <source>
        <dbReference type="EMBL" id="TPQ20335.1"/>
    </source>
</evidence>
<dbReference type="InterPro" id="IPR000792">
    <property type="entry name" value="Tscrpt_reg_LuxR_C"/>
</dbReference>
<dbReference type="InterPro" id="IPR016032">
    <property type="entry name" value="Sig_transdc_resp-reg_C-effctor"/>
</dbReference>
<dbReference type="Gene3D" id="3.40.50.2300">
    <property type="match status" value="1"/>
</dbReference>
<protein>
    <submittedName>
        <fullName evidence="5">Response regulator transcription factor</fullName>
    </submittedName>
</protein>
<evidence type="ECO:0000256" key="1">
    <source>
        <dbReference type="ARBA" id="ARBA00023015"/>
    </source>
</evidence>
<dbReference type="SMART" id="SM00421">
    <property type="entry name" value="HTH_LUXR"/>
    <property type="match status" value="1"/>
</dbReference>
<comment type="caution">
    <text evidence="5">The sequence shown here is derived from an EMBL/GenBank/DDBJ whole genome shotgun (WGS) entry which is preliminary data.</text>
</comment>
<proteinExistence type="predicted"/>
<keyword evidence="2" id="KW-0238">DNA-binding</keyword>
<reference evidence="5 6" key="1">
    <citation type="submission" date="2019-06" db="EMBL/GenBank/DDBJ databases">
        <title>Streptomyces sporangiiformans sp. nov., a novel actinomycete isolated from soil in Mount Song.</title>
        <authorList>
            <person name="Han L."/>
        </authorList>
    </citation>
    <scope>NUCLEOTIDE SEQUENCE [LARGE SCALE GENOMIC DNA]</scope>
    <source>
        <strain evidence="5 6">NEAU-SSA 1</strain>
    </source>
</reference>
<gene>
    <name evidence="5" type="ORF">FGD71_020900</name>
</gene>